<dbReference type="RefSeq" id="WP_348260889.1">
    <property type="nucleotide sequence ID" value="NZ_CP121196.1"/>
</dbReference>
<gene>
    <name evidence="2" type="ORF">P8935_13860</name>
</gene>
<reference evidence="2" key="1">
    <citation type="submission" date="2023-03" db="EMBL/GenBank/DDBJ databases">
        <title>Edaphobacter sp.</title>
        <authorList>
            <person name="Huber K.J."/>
            <person name="Papendorf J."/>
            <person name="Pilke C."/>
            <person name="Bunk B."/>
            <person name="Sproeer C."/>
            <person name="Pester M."/>
        </authorList>
    </citation>
    <scope>NUCLEOTIDE SEQUENCE</scope>
    <source>
        <strain evidence="2">DSM 110680</strain>
    </source>
</reference>
<proteinExistence type="predicted"/>
<feature type="transmembrane region" description="Helical" evidence="1">
    <location>
        <begin position="76"/>
        <end position="96"/>
    </location>
</feature>
<dbReference type="EMBL" id="CP121196">
    <property type="protein sequence ID" value="XBH15655.1"/>
    <property type="molecule type" value="Genomic_DNA"/>
</dbReference>
<keyword evidence="1" id="KW-1133">Transmembrane helix</keyword>
<organism evidence="2">
    <name type="scientific">Telmatobacter sp. DSM 110680</name>
    <dbReference type="NCBI Taxonomy" id="3036704"/>
    <lineage>
        <taxon>Bacteria</taxon>
        <taxon>Pseudomonadati</taxon>
        <taxon>Acidobacteriota</taxon>
        <taxon>Terriglobia</taxon>
        <taxon>Terriglobales</taxon>
        <taxon>Acidobacteriaceae</taxon>
        <taxon>Telmatobacter</taxon>
    </lineage>
</organism>
<evidence type="ECO:0000256" key="1">
    <source>
        <dbReference type="SAM" id="Phobius"/>
    </source>
</evidence>
<dbReference type="AlphaFoldDB" id="A0AAU7DDC1"/>
<accession>A0AAU7DDC1</accession>
<keyword evidence="1" id="KW-0472">Membrane</keyword>
<sequence>MNQPHSGLIRLIAVFKLFKAASLIVVGFGILRLIHKDVGEQLEHWVAMCGFDPGSRLISHAIEKAAHLSPHKFREFSIVSFIYAGLFLTEGIGLWLMKRWAEWFTVIITSSLVPVEIYEIVHHPTAIKMLVLVINIAVVAYLPYRIKSESHSSPKNVMRRMARPLHNR</sequence>
<keyword evidence="1" id="KW-0812">Transmembrane</keyword>
<protein>
    <submittedName>
        <fullName evidence="2">DUF2127 domain-containing protein</fullName>
    </submittedName>
</protein>
<dbReference type="InterPro" id="IPR021125">
    <property type="entry name" value="DUF2127"/>
</dbReference>
<name>A0AAU7DDC1_9BACT</name>
<feature type="transmembrane region" description="Helical" evidence="1">
    <location>
        <begin position="12"/>
        <end position="34"/>
    </location>
</feature>
<dbReference type="Pfam" id="PF09900">
    <property type="entry name" value="DUF2127"/>
    <property type="match status" value="1"/>
</dbReference>
<evidence type="ECO:0000313" key="2">
    <source>
        <dbReference type="EMBL" id="XBH15655.1"/>
    </source>
</evidence>